<dbReference type="SUPFAM" id="SSF51120">
    <property type="entry name" value="beta-Roll"/>
    <property type="match status" value="1"/>
</dbReference>
<dbReference type="EMBL" id="CP068570">
    <property type="protein sequence ID" value="QQZ51007.1"/>
    <property type="molecule type" value="Genomic_DNA"/>
</dbReference>
<evidence type="ECO:0000313" key="1">
    <source>
        <dbReference type="EMBL" id="QQZ51007.1"/>
    </source>
</evidence>
<dbReference type="GO" id="GO:0005509">
    <property type="term" value="F:calcium ion binding"/>
    <property type="evidence" value="ECO:0007669"/>
    <property type="project" value="InterPro"/>
</dbReference>
<proteinExistence type="predicted"/>
<gene>
    <name evidence="1" type="ORF">JKL49_07345</name>
</gene>
<organism evidence="1">
    <name type="scientific">Phenylobacterium glaciei</name>
    <dbReference type="NCBI Taxonomy" id="2803784"/>
    <lineage>
        <taxon>Bacteria</taxon>
        <taxon>Pseudomonadati</taxon>
        <taxon>Pseudomonadota</taxon>
        <taxon>Alphaproteobacteria</taxon>
        <taxon>Caulobacterales</taxon>
        <taxon>Caulobacteraceae</taxon>
        <taxon>Phenylobacterium</taxon>
    </lineage>
</organism>
<dbReference type="AlphaFoldDB" id="A0A974P4V9"/>
<dbReference type="InterPro" id="IPR001343">
    <property type="entry name" value="Hemolysn_Ca-bd"/>
</dbReference>
<dbReference type="InterPro" id="IPR011049">
    <property type="entry name" value="Serralysin-like_metalloprot_C"/>
</dbReference>
<protein>
    <recommendedName>
        <fullName evidence="2">Calcium-binding protein</fullName>
    </recommendedName>
</protein>
<accession>A0A974P4V9</accession>
<reference evidence="1" key="1">
    <citation type="submission" date="2021-01" db="EMBL/GenBank/DDBJ databases">
        <title>Genome sequence of Phenylobacterium sp. 20VBR1 isolated from a valley glaceir, Ny-Alesund, Svalbard.</title>
        <authorList>
            <person name="Thomas F.A."/>
            <person name="Krishnan K.P."/>
            <person name="Sinha R.K."/>
        </authorList>
    </citation>
    <scope>NUCLEOTIDE SEQUENCE</scope>
    <source>
        <strain evidence="1">20VBR1</strain>
    </source>
</reference>
<evidence type="ECO:0008006" key="2">
    <source>
        <dbReference type="Google" id="ProtNLM"/>
    </source>
</evidence>
<dbReference type="Gene3D" id="2.150.10.10">
    <property type="entry name" value="Serralysin-like metalloprotease, C-terminal"/>
    <property type="match status" value="1"/>
</dbReference>
<sequence>MGGQGVDSIDAGDGNNYVHGNLGDDILLAGTGADTMLGVRETIPSTPSKAATWCSATSETTSCWLATGPPP</sequence>
<dbReference type="Pfam" id="PF00353">
    <property type="entry name" value="HemolysinCabind"/>
    <property type="match status" value="1"/>
</dbReference>
<name>A0A974P4V9_9CAUL</name>